<sequence>MADELKAKGNAAFAAKDFDTAISFFTQAIDIDPTNHVLYSNRSACYASIKDFDAALKDAVKTTELKPDWGKGYSRKGAALHGQGDLIGALDAYEAALKVEPTNVQAKAGLAAVNDAIRREAEEDGQTPDLGLGSMFSDPTFLAKLASNPKTSAFLQDPEFMQKLQRVQKNPNLIQDELRDPRMMQVIAALLGIQMEMPENAAQAAAMAAGMGGDAVMSDAPPASKPAPAQEEPAPVEEDTEAKEKAEAKAAADKEKELGTANYKQRKFPEAIAHYEKAWELHKDITYLNNLAAAKFEAGDFEGCIEACNKAVEEGREMRADFKLIAKAFARIGTAYQKMGDLANAIQYYQRALTEHRTPDVLAKLRAAEKEKADSERLAYIDPAKAEEAREEGNALFKKADFAGAVKAYSEMIKRSPDDPRGYSNRAAALQKLMSLPEAVKDCDLAIAKDPKFMRAYIRKAQIFLAMRDYNKCLDACDAATLADTEGKHTREIEECQRKCMQVMYSAREGETEEQTMERIQRDPELVSIISDPIMQSILNQAKQNPQALNEHMKNPMIGTKIRKLIAAGIIRLG</sequence>
<dbReference type="SUPFAM" id="SSF48452">
    <property type="entry name" value="TPR-like"/>
    <property type="match status" value="3"/>
</dbReference>
<organism evidence="9 10">
    <name type="scientific">Pyronema omphalodes (strain CBS 100304)</name>
    <name type="common">Pyronema confluens</name>
    <dbReference type="NCBI Taxonomy" id="1076935"/>
    <lineage>
        <taxon>Eukaryota</taxon>
        <taxon>Fungi</taxon>
        <taxon>Dikarya</taxon>
        <taxon>Ascomycota</taxon>
        <taxon>Pezizomycotina</taxon>
        <taxon>Pezizomycetes</taxon>
        <taxon>Pezizales</taxon>
        <taxon>Pyronemataceae</taxon>
        <taxon>Pyronema</taxon>
    </lineage>
</organism>
<dbReference type="SMART" id="SM00028">
    <property type="entry name" value="TPR"/>
    <property type="match status" value="9"/>
</dbReference>
<dbReference type="InterPro" id="IPR058209">
    <property type="entry name" value="TPR_BSK1_C"/>
</dbReference>
<feature type="repeat" description="TPR" evidence="6">
    <location>
        <begin position="326"/>
        <end position="359"/>
    </location>
</feature>
<comment type="subcellular location">
    <subcellularLocation>
        <location evidence="1">Cytoplasm</location>
    </subcellularLocation>
</comment>
<comment type="subunit">
    <text evidence="5">Part of a larger complex that includes HSP70, HSP90, and immunophilins.</text>
</comment>
<evidence type="ECO:0000256" key="4">
    <source>
        <dbReference type="ARBA" id="ARBA00022803"/>
    </source>
</evidence>
<keyword evidence="10" id="KW-1185">Reference proteome</keyword>
<dbReference type="Gene3D" id="1.25.40.10">
    <property type="entry name" value="Tetratricopeptide repeat domain"/>
    <property type="match status" value="3"/>
</dbReference>
<dbReference type="FunFam" id="1.25.40.10:FF:000010">
    <property type="entry name" value="Stress-induced phosphoprotein 1"/>
    <property type="match status" value="1"/>
</dbReference>
<dbReference type="SMART" id="SM00727">
    <property type="entry name" value="STI1"/>
    <property type="match status" value="2"/>
</dbReference>
<dbReference type="Pfam" id="PF13432">
    <property type="entry name" value="TPR_16"/>
    <property type="match status" value="1"/>
</dbReference>
<proteinExistence type="predicted"/>
<dbReference type="STRING" id="1076935.U4LHS5"/>
<keyword evidence="9" id="KW-0346">Stress response</keyword>
<dbReference type="PANTHER" id="PTHR22904:SF523">
    <property type="entry name" value="STRESS-INDUCED-PHOSPHOPROTEIN 1"/>
    <property type="match status" value="1"/>
</dbReference>
<dbReference type="InterPro" id="IPR019734">
    <property type="entry name" value="TPR_rpt"/>
</dbReference>
<dbReference type="GO" id="GO:0042030">
    <property type="term" value="F:ATPase inhibitor activity"/>
    <property type="evidence" value="ECO:0007669"/>
    <property type="project" value="UniProtKB-ARBA"/>
</dbReference>
<feature type="compositionally biased region" description="Low complexity" evidence="7">
    <location>
        <begin position="215"/>
        <end position="233"/>
    </location>
</feature>
<dbReference type="InterPro" id="IPR041243">
    <property type="entry name" value="STI1/HOP_DP"/>
</dbReference>
<feature type="domain" description="STI1" evidence="8">
    <location>
        <begin position="138"/>
        <end position="177"/>
    </location>
</feature>
<dbReference type="FunFam" id="1.25.40.10:FF:000027">
    <property type="entry name" value="stress-induced-phosphoprotein 1 isoform X1"/>
    <property type="match status" value="1"/>
</dbReference>
<keyword evidence="3" id="KW-0677">Repeat</keyword>
<feature type="repeat" description="TPR" evidence="6">
    <location>
        <begin position="70"/>
        <end position="103"/>
    </location>
</feature>
<dbReference type="InterPro" id="IPR006636">
    <property type="entry name" value="STI1_HS-bd"/>
</dbReference>
<evidence type="ECO:0000256" key="6">
    <source>
        <dbReference type="PROSITE-ProRule" id="PRU00339"/>
    </source>
</evidence>
<dbReference type="FunFam" id="1.25.40.10:FF:000020">
    <property type="entry name" value="Stress-induced phosphoprotein 1"/>
    <property type="match status" value="1"/>
</dbReference>
<evidence type="ECO:0000256" key="5">
    <source>
        <dbReference type="ARBA" id="ARBA00064323"/>
    </source>
</evidence>
<dbReference type="FunFam" id="1.10.260.100:FF:000004">
    <property type="entry name" value="Putative stress-induced-phosphoprotein 1"/>
    <property type="match status" value="1"/>
</dbReference>
<evidence type="ECO:0000256" key="7">
    <source>
        <dbReference type="SAM" id="MobiDB-lite"/>
    </source>
</evidence>
<gene>
    <name evidence="9" type="ORF">PCON_10822</name>
</gene>
<reference evidence="9 10" key="1">
    <citation type="journal article" date="2013" name="PLoS Genet.">
        <title>The genome and development-dependent transcriptomes of Pyronema confluens: a window into fungal evolution.</title>
        <authorList>
            <person name="Traeger S."/>
            <person name="Altegoer F."/>
            <person name="Freitag M."/>
            <person name="Gabaldon T."/>
            <person name="Kempken F."/>
            <person name="Kumar A."/>
            <person name="Marcet-Houben M."/>
            <person name="Poggeler S."/>
            <person name="Stajich J.E."/>
            <person name="Nowrousian M."/>
        </authorList>
    </citation>
    <scope>NUCLEOTIDE SEQUENCE [LARGE SCALE GENOMIC DNA]</scope>
    <source>
        <strain evidence="10">CBS 100304</strain>
        <tissue evidence="9">Vegetative mycelium</tissue>
    </source>
</reference>
<feature type="repeat" description="TPR" evidence="6">
    <location>
        <begin position="2"/>
        <end position="35"/>
    </location>
</feature>
<dbReference type="PANTHER" id="PTHR22904">
    <property type="entry name" value="TPR REPEAT CONTAINING PROTEIN"/>
    <property type="match status" value="1"/>
</dbReference>
<evidence type="ECO:0000256" key="1">
    <source>
        <dbReference type="ARBA" id="ARBA00004496"/>
    </source>
</evidence>
<evidence type="ECO:0000259" key="8">
    <source>
        <dbReference type="SMART" id="SM00727"/>
    </source>
</evidence>
<name>U4LHS5_PYROM</name>
<dbReference type="PROSITE" id="PS50293">
    <property type="entry name" value="TPR_REGION"/>
    <property type="match status" value="1"/>
</dbReference>
<feature type="domain" description="STI1" evidence="8">
    <location>
        <begin position="523"/>
        <end position="562"/>
    </location>
</feature>
<evidence type="ECO:0000313" key="10">
    <source>
        <dbReference type="Proteomes" id="UP000018144"/>
    </source>
</evidence>
<dbReference type="EMBL" id="HF935600">
    <property type="protein sequence ID" value="CCX31473.1"/>
    <property type="molecule type" value="Genomic_DNA"/>
</dbReference>
<dbReference type="OMA" id="MYSAREN"/>
<dbReference type="PROSITE" id="PS50005">
    <property type="entry name" value="TPR"/>
    <property type="match status" value="5"/>
</dbReference>
<dbReference type="eggNOG" id="KOG0548">
    <property type="taxonomic scope" value="Eukaryota"/>
</dbReference>
<feature type="region of interest" description="Disordered" evidence="7">
    <location>
        <begin position="215"/>
        <end position="258"/>
    </location>
</feature>
<keyword evidence="2" id="KW-0963">Cytoplasm</keyword>
<dbReference type="Proteomes" id="UP000018144">
    <property type="component" value="Unassembled WGS sequence"/>
</dbReference>
<accession>U4LHS5</accession>
<dbReference type="OrthoDB" id="2423701at2759"/>
<dbReference type="GO" id="GO:0051879">
    <property type="term" value="F:Hsp90 protein binding"/>
    <property type="evidence" value="ECO:0007669"/>
    <property type="project" value="TreeGrafter"/>
</dbReference>
<dbReference type="Gene3D" id="1.10.260.100">
    <property type="match status" value="2"/>
</dbReference>
<dbReference type="GO" id="GO:0005737">
    <property type="term" value="C:cytoplasm"/>
    <property type="evidence" value="ECO:0007669"/>
    <property type="project" value="UniProtKB-SubCell"/>
</dbReference>
<protein>
    <submittedName>
        <fullName evidence="9">Similar to Heat shock protein STI1 acc. no. P15705</fullName>
    </submittedName>
</protein>
<evidence type="ECO:0000256" key="3">
    <source>
        <dbReference type="ARBA" id="ARBA00022737"/>
    </source>
</evidence>
<feature type="repeat" description="TPR" evidence="6">
    <location>
        <begin position="252"/>
        <end position="285"/>
    </location>
</feature>
<dbReference type="Pfam" id="PF17830">
    <property type="entry name" value="STI1-HOP_DP"/>
    <property type="match status" value="2"/>
</dbReference>
<dbReference type="FunFam" id="1.10.260.100:FF:000002">
    <property type="entry name" value="Stress-induced-phosphoprotein 1 (Hsp70/Hsp90-organizing)"/>
    <property type="match status" value="1"/>
</dbReference>
<dbReference type="Pfam" id="PF00515">
    <property type="entry name" value="TPR_1"/>
    <property type="match status" value="1"/>
</dbReference>
<feature type="compositionally biased region" description="Basic and acidic residues" evidence="7">
    <location>
        <begin position="242"/>
        <end position="258"/>
    </location>
</feature>
<dbReference type="AlphaFoldDB" id="U4LHS5"/>
<feature type="repeat" description="TPR" evidence="6">
    <location>
        <begin position="386"/>
        <end position="419"/>
    </location>
</feature>
<dbReference type="Pfam" id="PF25575">
    <property type="entry name" value="TPR_BSK1_C"/>
    <property type="match status" value="1"/>
</dbReference>
<dbReference type="InterPro" id="IPR011990">
    <property type="entry name" value="TPR-like_helical_dom_sf"/>
</dbReference>
<keyword evidence="4 6" id="KW-0802">TPR repeat</keyword>
<evidence type="ECO:0000256" key="2">
    <source>
        <dbReference type="ARBA" id="ARBA00022490"/>
    </source>
</evidence>
<evidence type="ECO:0000313" key="9">
    <source>
        <dbReference type="EMBL" id="CCX31473.1"/>
    </source>
</evidence>